<dbReference type="EMBL" id="KK035248">
    <property type="protein sequence ID" value="EXM14299.1"/>
    <property type="molecule type" value="Genomic_DNA"/>
</dbReference>
<evidence type="ECO:0000256" key="1">
    <source>
        <dbReference type="ARBA" id="ARBA00022450"/>
    </source>
</evidence>
<dbReference type="GO" id="GO:0043041">
    <property type="term" value="P:amino acid activation for nonribosomal peptide biosynthetic process"/>
    <property type="evidence" value="ECO:0007669"/>
    <property type="project" value="TreeGrafter"/>
</dbReference>
<evidence type="ECO:0000313" key="6">
    <source>
        <dbReference type="EMBL" id="EXM14299.1"/>
    </source>
</evidence>
<evidence type="ECO:0000256" key="4">
    <source>
        <dbReference type="ARBA" id="ARBA00029454"/>
    </source>
</evidence>
<name>X0KL32_FUSOX</name>
<reference evidence="6" key="1">
    <citation type="submission" date="2011-11" db="EMBL/GenBank/DDBJ databases">
        <title>The Genome Sequence of Fusarium oxysporum Cotton.</title>
        <authorList>
            <consortium name="The Broad Institute Genome Sequencing Platform"/>
            <person name="Ma L.-J."/>
            <person name="Gale L.R."/>
            <person name="Schwartz D.C."/>
            <person name="Zhou S."/>
            <person name="Corby-Kistler H."/>
            <person name="Young S.K."/>
            <person name="Zeng Q."/>
            <person name="Gargeya S."/>
            <person name="Fitzgerald M."/>
            <person name="Haas B."/>
            <person name="Abouelleil A."/>
            <person name="Alvarado L."/>
            <person name="Arachchi H.M."/>
            <person name="Berlin A."/>
            <person name="Brown A."/>
            <person name="Chapman S.B."/>
            <person name="Chen Z."/>
            <person name="Dunbar C."/>
            <person name="Freedman E."/>
            <person name="Gearin G."/>
            <person name="Goldberg J."/>
            <person name="Griggs A."/>
            <person name="Gujja S."/>
            <person name="Heiman D."/>
            <person name="Howarth C."/>
            <person name="Larson L."/>
            <person name="Lui A."/>
            <person name="MacDonald P.J.P."/>
            <person name="Montmayeur A."/>
            <person name="Murphy C."/>
            <person name="Neiman D."/>
            <person name="Pearson M."/>
            <person name="Priest M."/>
            <person name="Roberts A."/>
            <person name="Saif S."/>
            <person name="Shea T."/>
            <person name="Shenoy N."/>
            <person name="Sisk P."/>
            <person name="Stolte C."/>
            <person name="Sykes S."/>
            <person name="Wortman J."/>
            <person name="Nusbaum C."/>
            <person name="Birren B."/>
        </authorList>
    </citation>
    <scope>NUCLEOTIDE SEQUENCE [LARGE SCALE GENOMIC DNA]</scope>
    <source>
        <strain evidence="6">25433</strain>
    </source>
</reference>
<dbReference type="InterPro" id="IPR042099">
    <property type="entry name" value="ANL_N_sf"/>
</dbReference>
<dbReference type="Gene3D" id="1.10.1200.10">
    <property type="entry name" value="ACP-like"/>
    <property type="match status" value="1"/>
</dbReference>
<sequence length="472" mass="51432">MSTKGTDTSIHQMQQLWQSVLATKQAIKVDDNFFELGGTWSAVALMSTKAAAHGLFFAAEDIYEHPRLYDLTKNCGTGAKLVAEAAPNSDQDPAASFPVGSTTTGEAIWQTCDLQPQLLCHPTGCLRAPTTLVRAALALMLGKYEDSVKVALGTASSEVPMSPIVCAWVLDEKTEAFLDRIQQLSKAASQPSSTDLKIRCGVQFTTVLDASQYDDTCLEVRRSSPSMALYIHCLLSADRVSLIGGSYNSILSLSSLRRVLDQIQYVVQQLAVCQSDDTLRNLQYVSPRDRQQLLEWNRILPLEVTACIHEQFDSVVRQQPDATAVDAWDGTFSYRELETYASHLAAYLAGRGITREVVVGICYEKSKWAVLCMLATLKAGGVCLFLDPEAPRMRRESILHDAKVKFLLTSTTSLEDVIGGIPCLAISDPFFDTLEPSLPSRLAVLSKPLDAAFISFSSGSTGIPKASVSEQG</sequence>
<keyword evidence="1" id="KW-0596">Phosphopantetheine</keyword>
<dbReference type="GO" id="GO:0044550">
    <property type="term" value="P:secondary metabolite biosynthetic process"/>
    <property type="evidence" value="ECO:0007669"/>
    <property type="project" value="TreeGrafter"/>
</dbReference>
<evidence type="ECO:0000256" key="3">
    <source>
        <dbReference type="ARBA" id="ARBA00022598"/>
    </source>
</evidence>
<dbReference type="SUPFAM" id="SSF56801">
    <property type="entry name" value="Acetyl-CoA synthetase-like"/>
    <property type="match status" value="1"/>
</dbReference>
<evidence type="ECO:0000259" key="5">
    <source>
        <dbReference type="Pfam" id="PF00501"/>
    </source>
</evidence>
<dbReference type="AlphaFoldDB" id="X0KL32"/>
<dbReference type="OrthoDB" id="416786at2759"/>
<keyword evidence="3" id="KW-0436">Ligase</keyword>
<dbReference type="GO" id="GO:0005737">
    <property type="term" value="C:cytoplasm"/>
    <property type="evidence" value="ECO:0007669"/>
    <property type="project" value="TreeGrafter"/>
</dbReference>
<dbReference type="InterPro" id="IPR000873">
    <property type="entry name" value="AMP-dep_synth/lig_dom"/>
</dbReference>
<accession>X0KL32</accession>
<dbReference type="Pfam" id="PF00501">
    <property type="entry name" value="AMP-binding"/>
    <property type="match status" value="1"/>
</dbReference>
<reference evidence="6" key="2">
    <citation type="submission" date="2014-03" db="EMBL/GenBank/DDBJ databases">
        <title>The Genome Annotation of Fusarium oxysporum Cotton.</title>
        <authorList>
            <consortium name="The Broad Institute Genomics Platform"/>
            <person name="Ma L.-J."/>
            <person name="Corby-Kistler H."/>
            <person name="Broz K."/>
            <person name="Gale L.R."/>
            <person name="Jonkers W."/>
            <person name="O'Donnell K."/>
            <person name="Ploetz R."/>
            <person name="Steinberg C."/>
            <person name="Schwartz D.C."/>
            <person name="VanEtten H."/>
            <person name="Zhou S."/>
            <person name="Young S.K."/>
            <person name="Zeng Q."/>
            <person name="Gargeya S."/>
            <person name="Fitzgerald M."/>
            <person name="Abouelleil A."/>
            <person name="Alvarado L."/>
            <person name="Chapman S.B."/>
            <person name="Gainer-Dewar J."/>
            <person name="Goldberg J."/>
            <person name="Griggs A."/>
            <person name="Gujja S."/>
            <person name="Hansen M."/>
            <person name="Howarth C."/>
            <person name="Imamovic A."/>
            <person name="Ireland A."/>
            <person name="Larimer J."/>
            <person name="McCowan C."/>
            <person name="Murphy C."/>
            <person name="Pearson M."/>
            <person name="Poon T.W."/>
            <person name="Priest M."/>
            <person name="Roberts A."/>
            <person name="Saif S."/>
            <person name="Shea T."/>
            <person name="Sykes S."/>
            <person name="Wortman J."/>
            <person name="Nusbaum C."/>
            <person name="Birren B."/>
        </authorList>
    </citation>
    <scope>NUCLEOTIDE SEQUENCE</scope>
    <source>
        <strain evidence="6">25433</strain>
    </source>
</reference>
<dbReference type="InterPro" id="IPR036736">
    <property type="entry name" value="ACP-like_sf"/>
</dbReference>
<dbReference type="PANTHER" id="PTHR45527">
    <property type="entry name" value="NONRIBOSOMAL PEPTIDE SYNTHETASE"/>
    <property type="match status" value="1"/>
</dbReference>
<dbReference type="SUPFAM" id="SSF47336">
    <property type="entry name" value="ACP-like"/>
    <property type="match status" value="1"/>
</dbReference>
<proteinExistence type="inferred from homology"/>
<dbReference type="Gene3D" id="3.40.50.12780">
    <property type="entry name" value="N-terminal domain of ligase-like"/>
    <property type="match status" value="1"/>
</dbReference>
<protein>
    <recommendedName>
        <fullName evidence="5">AMP-dependent synthetase/ligase domain-containing protein</fullName>
    </recommendedName>
</protein>
<dbReference type="PANTHER" id="PTHR45527:SF11">
    <property type="entry name" value="NONRIBOSOMAL PEPTIDE SYNTHETASE 5"/>
    <property type="match status" value="1"/>
</dbReference>
<dbReference type="HOGENOM" id="CLU_578750_0_0_1"/>
<dbReference type="PROSITE" id="PS00455">
    <property type="entry name" value="AMP_BINDING"/>
    <property type="match status" value="1"/>
</dbReference>
<comment type="similarity">
    <text evidence="4">Belongs to the NRP synthetase family.</text>
</comment>
<feature type="domain" description="AMP-dependent synthetase/ligase" evidence="5">
    <location>
        <begin position="313"/>
        <end position="467"/>
    </location>
</feature>
<evidence type="ECO:0000256" key="2">
    <source>
        <dbReference type="ARBA" id="ARBA00022553"/>
    </source>
</evidence>
<dbReference type="GO" id="GO:0031177">
    <property type="term" value="F:phosphopantetheine binding"/>
    <property type="evidence" value="ECO:0007669"/>
    <property type="project" value="TreeGrafter"/>
</dbReference>
<dbReference type="Proteomes" id="UP000030701">
    <property type="component" value="Unassembled WGS sequence"/>
</dbReference>
<organism evidence="6">
    <name type="scientific">Fusarium oxysporum f. sp. vasinfectum 25433</name>
    <dbReference type="NCBI Taxonomy" id="1089449"/>
    <lineage>
        <taxon>Eukaryota</taxon>
        <taxon>Fungi</taxon>
        <taxon>Dikarya</taxon>
        <taxon>Ascomycota</taxon>
        <taxon>Pezizomycotina</taxon>
        <taxon>Sordariomycetes</taxon>
        <taxon>Hypocreomycetidae</taxon>
        <taxon>Hypocreales</taxon>
        <taxon>Nectriaceae</taxon>
        <taxon>Fusarium</taxon>
        <taxon>Fusarium oxysporum species complex</taxon>
    </lineage>
</organism>
<dbReference type="InterPro" id="IPR020845">
    <property type="entry name" value="AMP-binding_CS"/>
</dbReference>
<gene>
    <name evidence="6" type="ORF">FOTG_17292</name>
</gene>
<keyword evidence="2" id="KW-0597">Phosphoprotein</keyword>